<name>A0A0B1P4Q9_UNCNE</name>
<evidence type="ECO:0000256" key="2">
    <source>
        <dbReference type="SAM" id="MobiDB-lite"/>
    </source>
</evidence>
<dbReference type="PANTHER" id="PTHR12048">
    <property type="entry name" value="CCAAT-BINDING FACTOR-RELATED"/>
    <property type="match status" value="1"/>
</dbReference>
<protein>
    <submittedName>
        <fullName evidence="4">Putative arm repeat-containing protein</fullName>
    </submittedName>
</protein>
<sequence length="1065" mass="120109">MGKRKFNSLEDSENLVVQNESSIPKLDEKVLSILTSKIEEGLEKQKLSENSLKSSKGDRTFRSIDLKYESNKELGSKLSKKKKISNTAAKESNRETKKNSTGKRKILDRKSSPSHYTSENVENDQKKILLREILALGGTEDDLELIASVGSHSEDEDKILQNSPPLLQKELQDELQSFINNIGIKTVAEENDEISDNSMANDSGQETSKINDSIDIGKNDRAQPEKNSSKKLVSSLSNEPNRLIFQARPDWHETSLPPLPVNKNFDSSAYNQVLINLKNHALSLLDADNQLYASKNMSSSSSQKFLTTIMASGTLSDKISALTLVVQESPVHTMKSFESLIGLAKKRSRGQAVIALAALKDLLGAGSMLPSNRRLRKFEDQPGLLGTLVENSVRHWNVGQKLPGSLSKVHLISWAYEDWLKDSYFEILKIMESWCNDEIVFARSRVVTYVYELLRDKPEQEANLLRLLVNKIGDPDRKIASRTSYLILQLQNSHPLMKPIIIRSIESEILLRPGQNLHAKYYAITTLNQTILSSKESEVAKTLLNIYFEHFVLVLKNTETPKFVPEESASNFNRDKRIQGGGSLPGKKANAKKIKEQQSKSISEETNEKMISALLTGVNRAFPFSKSDDITLESQMDTLFRITHSSNFNTSIQALILIEQLAISKNISVDRFYRTLYESLLDPRLITSSKHMLYLNLLYRALRSDFDVTRVKAFTKRMVQVITLHQPPFICGILYLLRELEEKFPGIQNLTRQPEQLESDEEVYFDIPENSDSDKEQKLMQTTNLVAKYDGKKRDPRYSNASNSCLWELIPFTTHFHPSVSLFARRLLSGEKMPPKPHLPSHSLSSFLDRFVYRNAKTAALKSKGNSIMQPLAGADGKTIFLSHKAVGVNQQPLNSETFWRQKIEDVAADEVFFHKYFSEIKNSKQATRKTVKSKAKISDGESDDGEDEIWQALVKSNPEIEGQDSDSETAMFDDSHSESSMENLDTDDDLENEGSIVSQLSFVDEYSNGSGVEIGANNVSEQTSDPKDDVKTSSKRKRTRDLPLFASVNDYASLLNDEPDEDFQ</sequence>
<proteinExistence type="inferred from homology"/>
<feature type="compositionally biased region" description="Polar residues" evidence="2">
    <location>
        <begin position="196"/>
        <end position="211"/>
    </location>
</feature>
<keyword evidence="5" id="KW-1185">Reference proteome</keyword>
<dbReference type="Pfam" id="PF03914">
    <property type="entry name" value="CBF"/>
    <property type="match status" value="1"/>
</dbReference>
<dbReference type="InterPro" id="IPR040155">
    <property type="entry name" value="CEBPZ/Mak21-like"/>
</dbReference>
<feature type="region of interest" description="Disordered" evidence="2">
    <location>
        <begin position="73"/>
        <end position="122"/>
    </location>
</feature>
<dbReference type="HOGENOM" id="CLU_003417_0_0_1"/>
<evidence type="ECO:0000259" key="3">
    <source>
        <dbReference type="Pfam" id="PF03914"/>
    </source>
</evidence>
<dbReference type="InterPro" id="IPR016024">
    <property type="entry name" value="ARM-type_fold"/>
</dbReference>
<dbReference type="EMBL" id="JNVN01002686">
    <property type="protein sequence ID" value="KHJ31664.1"/>
    <property type="molecule type" value="Genomic_DNA"/>
</dbReference>
<evidence type="ECO:0000313" key="4">
    <source>
        <dbReference type="EMBL" id="KHJ31664.1"/>
    </source>
</evidence>
<evidence type="ECO:0000313" key="5">
    <source>
        <dbReference type="Proteomes" id="UP000030854"/>
    </source>
</evidence>
<feature type="region of interest" description="Disordered" evidence="2">
    <location>
        <begin position="567"/>
        <end position="603"/>
    </location>
</feature>
<feature type="compositionally biased region" description="Basic and acidic residues" evidence="2">
    <location>
        <begin position="215"/>
        <end position="228"/>
    </location>
</feature>
<dbReference type="GO" id="GO:0005730">
    <property type="term" value="C:nucleolus"/>
    <property type="evidence" value="ECO:0007669"/>
    <property type="project" value="EnsemblFungi"/>
</dbReference>
<feature type="domain" description="CCAAT-binding factor" evidence="3">
    <location>
        <begin position="651"/>
        <end position="824"/>
    </location>
</feature>
<reference evidence="4 5" key="1">
    <citation type="journal article" date="2014" name="BMC Genomics">
        <title>Adaptive genomic structural variation in the grape powdery mildew pathogen, Erysiphe necator.</title>
        <authorList>
            <person name="Jones L."/>
            <person name="Riaz S."/>
            <person name="Morales-Cruz A."/>
            <person name="Amrine K.C."/>
            <person name="McGuire B."/>
            <person name="Gubler W.D."/>
            <person name="Walker M.A."/>
            <person name="Cantu D."/>
        </authorList>
    </citation>
    <scope>NUCLEOTIDE SEQUENCE [LARGE SCALE GENOMIC DNA]</scope>
    <source>
        <strain evidence="5">c</strain>
    </source>
</reference>
<comment type="similarity">
    <text evidence="1">Belongs to the CBF/MAK21 family.</text>
</comment>
<dbReference type="InterPro" id="IPR005612">
    <property type="entry name" value="CCAAT-binding_factor"/>
</dbReference>
<dbReference type="STRING" id="52586.A0A0B1P4Q9"/>
<organism evidence="4 5">
    <name type="scientific">Uncinula necator</name>
    <name type="common">Grape powdery mildew</name>
    <dbReference type="NCBI Taxonomy" id="52586"/>
    <lineage>
        <taxon>Eukaryota</taxon>
        <taxon>Fungi</taxon>
        <taxon>Dikarya</taxon>
        <taxon>Ascomycota</taxon>
        <taxon>Pezizomycotina</taxon>
        <taxon>Leotiomycetes</taxon>
        <taxon>Erysiphales</taxon>
        <taxon>Erysiphaceae</taxon>
        <taxon>Erysiphe</taxon>
    </lineage>
</organism>
<dbReference type="OMA" id="NKLGHPN"/>
<feature type="compositionally biased region" description="Basic and acidic residues" evidence="2">
    <location>
        <begin position="593"/>
        <end position="603"/>
    </location>
</feature>
<feature type="region of interest" description="Disordered" evidence="2">
    <location>
        <begin position="929"/>
        <end position="948"/>
    </location>
</feature>
<dbReference type="Proteomes" id="UP000030854">
    <property type="component" value="Unassembled WGS sequence"/>
</dbReference>
<dbReference type="AlphaFoldDB" id="A0A0B1P4Q9"/>
<comment type="caution">
    <text evidence="4">The sequence shown here is derived from an EMBL/GenBank/DDBJ whole genome shotgun (WGS) entry which is preliminary data.</text>
</comment>
<evidence type="ECO:0000256" key="1">
    <source>
        <dbReference type="ARBA" id="ARBA00007797"/>
    </source>
</evidence>
<feature type="region of interest" description="Disordered" evidence="2">
    <location>
        <begin position="195"/>
        <end position="235"/>
    </location>
</feature>
<dbReference type="PANTHER" id="PTHR12048:SF0">
    <property type="entry name" value="CCAAT_ENHANCER-BINDING PROTEIN ZETA"/>
    <property type="match status" value="1"/>
</dbReference>
<accession>A0A0B1P4Q9</accession>
<dbReference type="GO" id="GO:0030690">
    <property type="term" value="C:Noc1p-Noc2p complex"/>
    <property type="evidence" value="ECO:0007669"/>
    <property type="project" value="EnsemblFungi"/>
</dbReference>
<dbReference type="GO" id="GO:0000027">
    <property type="term" value="P:ribosomal large subunit assembly"/>
    <property type="evidence" value="ECO:0007669"/>
    <property type="project" value="EnsemblFungi"/>
</dbReference>
<feature type="region of interest" description="Disordered" evidence="2">
    <location>
        <begin position="957"/>
        <end position="1042"/>
    </location>
</feature>
<dbReference type="GO" id="GO:0042802">
    <property type="term" value="F:identical protein binding"/>
    <property type="evidence" value="ECO:0007669"/>
    <property type="project" value="EnsemblFungi"/>
</dbReference>
<gene>
    <name evidence="4" type="ORF">EV44_g5056</name>
</gene>
<dbReference type="SUPFAM" id="SSF48371">
    <property type="entry name" value="ARM repeat"/>
    <property type="match status" value="1"/>
</dbReference>